<proteinExistence type="predicted"/>
<evidence type="ECO:0000313" key="2">
    <source>
        <dbReference type="EMBL" id="VFU65314.1"/>
    </source>
</evidence>
<gene>
    <name evidence="2" type="ORF">SVIM_LOCUS501134</name>
</gene>
<sequence>MPESSYITCRICFDVDLSPNNIAVAMISEVNIFVVKGVSVSRFGRHTWFFQNFLVHFLGVRCLPLLVAREEKLSGETELLVKDDIVLVIPSLFYSIDLFSVYVGGHQLFVGSLLLHWLSGGCLWCKEIEGGSDKCNLLVLMKIKLIKRVLIVSISALLPLITSAVAVLVKEQCVLGSTSGVSLALASPGFQERSKRHMIQLS</sequence>
<name>A0A6N2NGA1_SALVM</name>
<reference evidence="2" key="1">
    <citation type="submission" date="2019-03" db="EMBL/GenBank/DDBJ databases">
        <authorList>
            <person name="Mank J."/>
            <person name="Almeida P."/>
        </authorList>
    </citation>
    <scope>NUCLEOTIDE SEQUENCE</scope>
    <source>
        <strain evidence="2">78183</strain>
    </source>
</reference>
<keyword evidence="1" id="KW-0472">Membrane</keyword>
<organism evidence="2">
    <name type="scientific">Salix viminalis</name>
    <name type="common">Common osier</name>
    <name type="synonym">Basket willow</name>
    <dbReference type="NCBI Taxonomy" id="40686"/>
    <lineage>
        <taxon>Eukaryota</taxon>
        <taxon>Viridiplantae</taxon>
        <taxon>Streptophyta</taxon>
        <taxon>Embryophyta</taxon>
        <taxon>Tracheophyta</taxon>
        <taxon>Spermatophyta</taxon>
        <taxon>Magnoliopsida</taxon>
        <taxon>eudicotyledons</taxon>
        <taxon>Gunneridae</taxon>
        <taxon>Pentapetalae</taxon>
        <taxon>rosids</taxon>
        <taxon>fabids</taxon>
        <taxon>Malpighiales</taxon>
        <taxon>Salicaceae</taxon>
        <taxon>Saliceae</taxon>
        <taxon>Salix</taxon>
    </lineage>
</organism>
<keyword evidence="1" id="KW-0812">Transmembrane</keyword>
<feature type="transmembrane region" description="Helical" evidence="1">
    <location>
        <begin position="145"/>
        <end position="169"/>
    </location>
</feature>
<dbReference type="EMBL" id="CAADRP010002285">
    <property type="protein sequence ID" value="VFU65314.1"/>
    <property type="molecule type" value="Genomic_DNA"/>
</dbReference>
<keyword evidence="1" id="KW-1133">Transmembrane helix</keyword>
<evidence type="ECO:0000256" key="1">
    <source>
        <dbReference type="SAM" id="Phobius"/>
    </source>
</evidence>
<dbReference type="AlphaFoldDB" id="A0A6N2NGA1"/>
<accession>A0A6N2NGA1</accession>
<protein>
    <submittedName>
        <fullName evidence="2">Uncharacterized protein</fullName>
    </submittedName>
</protein>